<dbReference type="RefSeq" id="WP_114338953.1">
    <property type="nucleotide sequence ID" value="NZ_QPID01000008.1"/>
</dbReference>
<keyword evidence="1" id="KW-1133">Transmembrane helix</keyword>
<proteinExistence type="predicted"/>
<evidence type="ECO:0000256" key="1">
    <source>
        <dbReference type="SAM" id="Phobius"/>
    </source>
</evidence>
<comment type="caution">
    <text evidence="2">The sequence shown here is derived from an EMBL/GenBank/DDBJ whole genome shotgun (WGS) entry which is preliminary data.</text>
</comment>
<protein>
    <submittedName>
        <fullName evidence="2">Uncharacterized protein</fullName>
    </submittedName>
</protein>
<organism evidence="2 3">
    <name type="scientific">Corallincola holothuriorum</name>
    <dbReference type="NCBI Taxonomy" id="2282215"/>
    <lineage>
        <taxon>Bacteria</taxon>
        <taxon>Pseudomonadati</taxon>
        <taxon>Pseudomonadota</taxon>
        <taxon>Gammaproteobacteria</taxon>
        <taxon>Alteromonadales</taxon>
        <taxon>Psychromonadaceae</taxon>
        <taxon>Corallincola</taxon>
    </lineage>
</organism>
<dbReference type="Proteomes" id="UP000252558">
    <property type="component" value="Unassembled WGS sequence"/>
</dbReference>
<feature type="transmembrane region" description="Helical" evidence="1">
    <location>
        <begin position="12"/>
        <end position="35"/>
    </location>
</feature>
<keyword evidence="3" id="KW-1185">Reference proteome</keyword>
<keyword evidence="1" id="KW-0472">Membrane</keyword>
<dbReference type="Gene3D" id="2.60.120.200">
    <property type="match status" value="1"/>
</dbReference>
<accession>A0A368NHE9</accession>
<sequence>MNPSGSHCCTWRTIAAITLLATVGIFALAGAYVGYQSNAYADEDGLIWHTNFEEWQPFSQWQKGEKDNNAKTVLFPGPFGSNANNRVLQLRVSPGKGASGINRQLAKGYQKLYLRWFILYESGFDFTAQMHGQGLQANVKWGKPGYRPKGNDRFSAKVDHGINLANGLPSPFIYAYYPGMSMDCQDPDGRCWGDHLPCFIDQRRYCRDPAYHPISNLPHLTSNQWYCIELMVDLGSPTSSAAQANGSMNLTIDNQALGPWQNLWLRSDGKLELNRVIMGLYHHGHHSEAGILIDEIKLSEQPIGCSL</sequence>
<keyword evidence="1" id="KW-0812">Transmembrane</keyword>
<evidence type="ECO:0000313" key="2">
    <source>
        <dbReference type="EMBL" id="RCU48829.1"/>
    </source>
</evidence>
<evidence type="ECO:0000313" key="3">
    <source>
        <dbReference type="Proteomes" id="UP000252558"/>
    </source>
</evidence>
<dbReference type="AlphaFoldDB" id="A0A368NHE9"/>
<dbReference type="OrthoDB" id="9762238at2"/>
<reference evidence="2 3" key="1">
    <citation type="submission" date="2018-07" db="EMBL/GenBank/DDBJ databases">
        <title>Corallincola holothuriorum sp. nov., a new facultative anaerobe isolated from sea cucumber Apostichopus japonicus.</title>
        <authorList>
            <person name="Xia H."/>
        </authorList>
    </citation>
    <scope>NUCLEOTIDE SEQUENCE [LARGE SCALE GENOMIC DNA]</scope>
    <source>
        <strain evidence="2 3">C4</strain>
    </source>
</reference>
<gene>
    <name evidence="2" type="ORF">DU002_13685</name>
</gene>
<dbReference type="EMBL" id="QPID01000008">
    <property type="protein sequence ID" value="RCU48829.1"/>
    <property type="molecule type" value="Genomic_DNA"/>
</dbReference>
<name>A0A368NHE9_9GAMM</name>